<evidence type="ECO:0000313" key="5">
    <source>
        <dbReference type="Proteomes" id="UP000236370"/>
    </source>
</evidence>
<name>A0A2J8QMK5_PANTR</name>
<dbReference type="InterPro" id="IPR042178">
    <property type="entry name" value="Serpin_sf_1"/>
</dbReference>
<dbReference type="Proteomes" id="UP000236370">
    <property type="component" value="Unassembled WGS sequence"/>
</dbReference>
<dbReference type="Gene3D" id="2.30.39.10">
    <property type="entry name" value="Alpha-1-antitrypsin, domain 1"/>
    <property type="match status" value="1"/>
</dbReference>
<organism evidence="4 5">
    <name type="scientific">Pan troglodytes</name>
    <name type="common">Chimpanzee</name>
    <dbReference type="NCBI Taxonomy" id="9598"/>
    <lineage>
        <taxon>Eukaryota</taxon>
        <taxon>Metazoa</taxon>
        <taxon>Chordata</taxon>
        <taxon>Craniata</taxon>
        <taxon>Vertebrata</taxon>
        <taxon>Euteleostomi</taxon>
        <taxon>Mammalia</taxon>
        <taxon>Eutheria</taxon>
        <taxon>Euarchontoglires</taxon>
        <taxon>Primates</taxon>
        <taxon>Haplorrhini</taxon>
        <taxon>Catarrhini</taxon>
        <taxon>Hominidae</taxon>
        <taxon>Pan</taxon>
    </lineage>
</organism>
<dbReference type="InterPro" id="IPR033835">
    <property type="entry name" value="PZI_serpin_dom"/>
</dbReference>
<evidence type="ECO:0000256" key="2">
    <source>
        <dbReference type="SAM" id="MobiDB-lite"/>
    </source>
</evidence>
<feature type="region of interest" description="Disordered" evidence="2">
    <location>
        <begin position="64"/>
        <end position="106"/>
    </location>
</feature>
<dbReference type="FunFam" id="3.30.497.10:FF:000001">
    <property type="entry name" value="Serine protease inhibitor"/>
    <property type="match status" value="1"/>
</dbReference>
<dbReference type="CDD" id="cd02055">
    <property type="entry name" value="serpinA10_PZI"/>
    <property type="match status" value="1"/>
</dbReference>
<dbReference type="AlphaFoldDB" id="A0A2J8QMK5"/>
<dbReference type="GO" id="GO:0005615">
    <property type="term" value="C:extracellular space"/>
    <property type="evidence" value="ECO:0007669"/>
    <property type="project" value="InterPro"/>
</dbReference>
<dbReference type="Pfam" id="PF00079">
    <property type="entry name" value="Serpin"/>
    <property type="match status" value="1"/>
</dbReference>
<dbReference type="Gene3D" id="3.30.497.10">
    <property type="entry name" value="Antithrombin, subunit I, domain 2"/>
    <property type="match status" value="1"/>
</dbReference>
<dbReference type="PANTHER" id="PTHR11461">
    <property type="entry name" value="SERINE PROTEASE INHIBITOR, SERPIN"/>
    <property type="match status" value="1"/>
</dbReference>
<sequence length="484" mass="54981">MSRSAQELLGYHCRLQDKLQEQEGSLAAEGRHSLASAADHMKVVPSLLLSVLLAQVWLVPGLAPSPQSPETPAPQNQTSRVVQAPREEEEDEQEASEEKASEEEKAWLMASRQQLAKETSNFGFSLLRKISMRHDGNMVFSPFGMSLAMTGLMLGASGPTETQIKRGLHLQALKPTKPGLLPSLFKGLRETLSHNLELGLTQGSFAFIHKDFDVKETFFNLSKRYFDTECVPMNFRNASQAKRLMNHYINKETGGKIPKLFDEIDPETKLILVDYILFKGKWLTPFDPVFTEVDTFHLDKYKTIKVPMMYGAGKFASTFDKNFRCHVLKLPYQGNATMLVVLMEKMGDHLALEDYLTTDLVETWLRNMKTRNMEVFFPKFKLDQKYEMHELLRQMGIRRIFSPFADLSELSATGRNLQVSRVLQRTVIEVDERGTEAVAGILSEITAYSMPPVIKVDRPFHFMIYEETSGMLLFLGRVVNPTLL</sequence>
<feature type="compositionally biased region" description="Basic and acidic residues" evidence="2">
    <location>
        <begin position="96"/>
        <end position="106"/>
    </location>
</feature>
<evidence type="ECO:0000259" key="3">
    <source>
        <dbReference type="SMART" id="SM00093"/>
    </source>
</evidence>
<evidence type="ECO:0000256" key="1">
    <source>
        <dbReference type="RuleBase" id="RU000411"/>
    </source>
</evidence>
<comment type="caution">
    <text evidence="4">The sequence shown here is derived from an EMBL/GenBank/DDBJ whole genome shotgun (WGS) entry which is preliminary data.</text>
</comment>
<accession>A0A2J8QMK5</accession>
<dbReference type="InterPro" id="IPR000215">
    <property type="entry name" value="Serpin_fam"/>
</dbReference>
<evidence type="ECO:0000313" key="4">
    <source>
        <dbReference type="EMBL" id="PNI97514.1"/>
    </source>
</evidence>
<dbReference type="GO" id="GO:0004867">
    <property type="term" value="F:serine-type endopeptidase inhibitor activity"/>
    <property type="evidence" value="ECO:0007669"/>
    <property type="project" value="InterPro"/>
</dbReference>
<dbReference type="InterPro" id="IPR023796">
    <property type="entry name" value="Serpin_dom"/>
</dbReference>
<dbReference type="GO" id="GO:0007596">
    <property type="term" value="P:blood coagulation"/>
    <property type="evidence" value="ECO:0007669"/>
    <property type="project" value="InterPro"/>
</dbReference>
<dbReference type="SUPFAM" id="SSF56574">
    <property type="entry name" value="Serpins"/>
    <property type="match status" value="1"/>
</dbReference>
<dbReference type="EMBL" id="NBAG03000028">
    <property type="protein sequence ID" value="PNI97514.1"/>
    <property type="molecule type" value="Genomic_DNA"/>
</dbReference>
<reference evidence="4 5" key="1">
    <citation type="submission" date="2017-12" db="EMBL/GenBank/DDBJ databases">
        <title>High-resolution comparative analysis of great ape genomes.</title>
        <authorList>
            <person name="Pollen A."/>
            <person name="Hastie A."/>
            <person name="Hormozdiari F."/>
            <person name="Dougherty M."/>
            <person name="Liu R."/>
            <person name="Chaisson M."/>
            <person name="Hoppe E."/>
            <person name="Hill C."/>
            <person name="Pang A."/>
            <person name="Hillier L."/>
            <person name="Baker C."/>
            <person name="Armstrong J."/>
            <person name="Shendure J."/>
            <person name="Paten B."/>
            <person name="Wilson R."/>
            <person name="Chao H."/>
            <person name="Schneider V."/>
            <person name="Ventura M."/>
            <person name="Kronenberg Z."/>
            <person name="Murali S."/>
            <person name="Gordon D."/>
            <person name="Cantsilieris S."/>
            <person name="Munson K."/>
            <person name="Nelson B."/>
            <person name="Raja A."/>
            <person name="Underwood J."/>
            <person name="Diekhans M."/>
            <person name="Fiddes I."/>
            <person name="Haussler D."/>
            <person name="Eichler E."/>
        </authorList>
    </citation>
    <scope>NUCLEOTIDE SEQUENCE [LARGE SCALE GENOMIC DNA]</scope>
    <source>
        <strain evidence="4">Yerkes chimp pedigree #C0471</strain>
    </source>
</reference>
<comment type="similarity">
    <text evidence="1">Belongs to the serpin family.</text>
</comment>
<dbReference type="STRING" id="9598.ENSPTRP00000011382"/>
<dbReference type="InterPro" id="IPR036186">
    <property type="entry name" value="Serpin_sf"/>
</dbReference>
<proteinExistence type="inferred from homology"/>
<feature type="domain" description="Serpin" evidence="3">
    <location>
        <begin position="124"/>
        <end position="481"/>
    </location>
</feature>
<dbReference type="PANTHER" id="PTHR11461:SF191">
    <property type="entry name" value="PROTEIN Z-DEPENDENT PROTEASE INHIBITOR"/>
    <property type="match status" value="1"/>
</dbReference>
<protein>
    <submittedName>
        <fullName evidence="4">SERPINA10 isoform 2</fullName>
    </submittedName>
</protein>
<dbReference type="InterPro" id="IPR042185">
    <property type="entry name" value="Serpin_sf_2"/>
</dbReference>
<gene>
    <name evidence="4" type="ORF">CK820_G0025084</name>
</gene>
<dbReference type="SMART" id="SM00093">
    <property type="entry name" value="SERPIN"/>
    <property type="match status" value="1"/>
</dbReference>